<organism evidence="7 8">
    <name type="scientific">Rhodocollybia butyracea</name>
    <dbReference type="NCBI Taxonomy" id="206335"/>
    <lineage>
        <taxon>Eukaryota</taxon>
        <taxon>Fungi</taxon>
        <taxon>Dikarya</taxon>
        <taxon>Basidiomycota</taxon>
        <taxon>Agaricomycotina</taxon>
        <taxon>Agaricomycetes</taxon>
        <taxon>Agaricomycetidae</taxon>
        <taxon>Agaricales</taxon>
        <taxon>Marasmiineae</taxon>
        <taxon>Omphalotaceae</taxon>
        <taxon>Rhodocollybia</taxon>
    </lineage>
</organism>
<accession>A0A9P5Q753</accession>
<dbReference type="AlphaFoldDB" id="A0A9P5Q753"/>
<dbReference type="GO" id="GO:0008270">
    <property type="term" value="F:zinc ion binding"/>
    <property type="evidence" value="ECO:0007669"/>
    <property type="project" value="UniProtKB-KW"/>
</dbReference>
<reference evidence="7" key="1">
    <citation type="submission" date="2020-11" db="EMBL/GenBank/DDBJ databases">
        <authorList>
            <consortium name="DOE Joint Genome Institute"/>
            <person name="Ahrendt S."/>
            <person name="Riley R."/>
            <person name="Andreopoulos W."/>
            <person name="Labutti K."/>
            <person name="Pangilinan J."/>
            <person name="Ruiz-Duenas F.J."/>
            <person name="Barrasa J.M."/>
            <person name="Sanchez-Garcia M."/>
            <person name="Camarero S."/>
            <person name="Miyauchi S."/>
            <person name="Serrano A."/>
            <person name="Linde D."/>
            <person name="Babiker R."/>
            <person name="Drula E."/>
            <person name="Ayuso-Fernandez I."/>
            <person name="Pacheco R."/>
            <person name="Padilla G."/>
            <person name="Ferreira P."/>
            <person name="Barriuso J."/>
            <person name="Kellner H."/>
            <person name="Castanera R."/>
            <person name="Alfaro M."/>
            <person name="Ramirez L."/>
            <person name="Pisabarro A.G."/>
            <person name="Kuo A."/>
            <person name="Tritt A."/>
            <person name="Lipzen A."/>
            <person name="He G."/>
            <person name="Yan M."/>
            <person name="Ng V."/>
            <person name="Cullen D."/>
            <person name="Martin F."/>
            <person name="Rosso M.-N."/>
            <person name="Henrissat B."/>
            <person name="Hibbett D."/>
            <person name="Martinez A.T."/>
            <person name="Grigoriev I.V."/>
        </authorList>
    </citation>
    <scope>NUCLEOTIDE SEQUENCE</scope>
    <source>
        <strain evidence="7">AH 40177</strain>
    </source>
</reference>
<dbReference type="OrthoDB" id="8062037at2759"/>
<evidence type="ECO:0000259" key="6">
    <source>
        <dbReference type="PROSITE" id="PS50089"/>
    </source>
</evidence>
<dbReference type="EMBL" id="JADNRY010000008">
    <property type="protein sequence ID" value="KAF9075883.1"/>
    <property type="molecule type" value="Genomic_DNA"/>
</dbReference>
<feature type="region of interest" description="Disordered" evidence="5">
    <location>
        <begin position="146"/>
        <end position="207"/>
    </location>
</feature>
<sequence length="207" mass="22773">MDHLQLINNFIETLPHLAKGHVPEDLSCPICLVSFEDIFNDVSTENSFGGVTQLPSCKHIFCRNDLTEWIRKMHGSCPSCRRVFLDVRPPSDSDGESSDGGEYIPNDDDDDEEDLYMVDTDGFTDPGELDVEMVVDLDVYQTWEPSEVGDELFDDGASEWGLTDGDSLSNSDGDTSLGSEEASPDGDTGIVIQDSDDDNVDVHADDK</sequence>
<dbReference type="SUPFAM" id="SSF57850">
    <property type="entry name" value="RING/U-box"/>
    <property type="match status" value="1"/>
</dbReference>
<dbReference type="InterPro" id="IPR018957">
    <property type="entry name" value="Znf_C3HC4_RING-type"/>
</dbReference>
<evidence type="ECO:0000256" key="1">
    <source>
        <dbReference type="ARBA" id="ARBA00022723"/>
    </source>
</evidence>
<feature type="compositionally biased region" description="Acidic residues" evidence="5">
    <location>
        <begin position="147"/>
        <end position="157"/>
    </location>
</feature>
<evidence type="ECO:0000256" key="3">
    <source>
        <dbReference type="ARBA" id="ARBA00022833"/>
    </source>
</evidence>
<keyword evidence="2 4" id="KW-0863">Zinc-finger</keyword>
<dbReference type="InterPro" id="IPR001841">
    <property type="entry name" value="Znf_RING"/>
</dbReference>
<comment type="caution">
    <text evidence="7">The sequence shown here is derived from an EMBL/GenBank/DDBJ whole genome shotgun (WGS) entry which is preliminary data.</text>
</comment>
<evidence type="ECO:0000256" key="2">
    <source>
        <dbReference type="ARBA" id="ARBA00022771"/>
    </source>
</evidence>
<evidence type="ECO:0000256" key="5">
    <source>
        <dbReference type="SAM" id="MobiDB-lite"/>
    </source>
</evidence>
<dbReference type="Gene3D" id="3.30.40.10">
    <property type="entry name" value="Zinc/RING finger domain, C3HC4 (zinc finger)"/>
    <property type="match status" value="1"/>
</dbReference>
<dbReference type="Proteomes" id="UP000772434">
    <property type="component" value="Unassembled WGS sequence"/>
</dbReference>
<name>A0A9P5Q753_9AGAR</name>
<evidence type="ECO:0000313" key="8">
    <source>
        <dbReference type="Proteomes" id="UP000772434"/>
    </source>
</evidence>
<evidence type="ECO:0000256" key="4">
    <source>
        <dbReference type="PROSITE-ProRule" id="PRU00175"/>
    </source>
</evidence>
<keyword evidence="8" id="KW-1185">Reference proteome</keyword>
<protein>
    <recommendedName>
        <fullName evidence="6">RING-type domain-containing protein</fullName>
    </recommendedName>
</protein>
<proteinExistence type="predicted"/>
<feature type="compositionally biased region" description="Acidic residues" evidence="5">
    <location>
        <begin position="93"/>
        <end position="113"/>
    </location>
</feature>
<dbReference type="PROSITE" id="PS50089">
    <property type="entry name" value="ZF_RING_2"/>
    <property type="match status" value="1"/>
</dbReference>
<dbReference type="Pfam" id="PF00097">
    <property type="entry name" value="zf-C3HC4"/>
    <property type="match status" value="1"/>
</dbReference>
<gene>
    <name evidence="7" type="ORF">BDP27DRAFT_1314667</name>
</gene>
<keyword evidence="1" id="KW-0479">Metal-binding</keyword>
<feature type="compositionally biased region" description="Polar residues" evidence="5">
    <location>
        <begin position="166"/>
        <end position="178"/>
    </location>
</feature>
<feature type="region of interest" description="Disordered" evidence="5">
    <location>
        <begin position="88"/>
        <end position="113"/>
    </location>
</feature>
<feature type="domain" description="RING-type" evidence="6">
    <location>
        <begin position="28"/>
        <end position="81"/>
    </location>
</feature>
<evidence type="ECO:0000313" key="7">
    <source>
        <dbReference type="EMBL" id="KAF9075883.1"/>
    </source>
</evidence>
<dbReference type="InterPro" id="IPR013083">
    <property type="entry name" value="Znf_RING/FYVE/PHD"/>
</dbReference>
<keyword evidence="3" id="KW-0862">Zinc</keyword>